<dbReference type="AlphaFoldDB" id="A0A3B0CGY9"/>
<dbReference type="RefSeq" id="WP_120748138.1">
    <property type="nucleotide sequence ID" value="NZ_RBAH01000010.1"/>
</dbReference>
<evidence type="ECO:0000259" key="1">
    <source>
        <dbReference type="PROSITE" id="PS51186"/>
    </source>
</evidence>
<name>A0A3B0CGY9_9BACL</name>
<dbReference type="GO" id="GO:0016747">
    <property type="term" value="F:acyltransferase activity, transferring groups other than amino-acyl groups"/>
    <property type="evidence" value="ECO:0007669"/>
    <property type="project" value="InterPro"/>
</dbReference>
<gene>
    <name evidence="2" type="ORF">D7M11_15455</name>
</gene>
<dbReference type="Pfam" id="PF00583">
    <property type="entry name" value="Acetyltransf_1"/>
    <property type="match status" value="1"/>
</dbReference>
<proteinExistence type="predicted"/>
<sequence>MNEQAVIRPMTSSDVKLVYEALEREQISKPRAYVERCGEENEAGARVTLLALYKGRFAGWLHLLPVSKYPPFAAEGIPEINNFDVVPSLRRIGIGSALMDAVEKLAFGRGDIVGIGVGLYASYGSAQRMYARRGYIPDGKGVMYANTPVVPGEAVRVDDELVLYMTKRKQADKD</sequence>
<evidence type="ECO:0000313" key="3">
    <source>
        <dbReference type="Proteomes" id="UP000282311"/>
    </source>
</evidence>
<dbReference type="InterPro" id="IPR000182">
    <property type="entry name" value="GNAT_dom"/>
</dbReference>
<keyword evidence="3" id="KW-1185">Reference proteome</keyword>
<dbReference type="OrthoDB" id="9803772at2"/>
<dbReference type="Proteomes" id="UP000282311">
    <property type="component" value="Unassembled WGS sequence"/>
</dbReference>
<dbReference type="PROSITE" id="PS51186">
    <property type="entry name" value="GNAT"/>
    <property type="match status" value="1"/>
</dbReference>
<keyword evidence="2" id="KW-0808">Transferase</keyword>
<dbReference type="CDD" id="cd04301">
    <property type="entry name" value="NAT_SF"/>
    <property type="match status" value="1"/>
</dbReference>
<dbReference type="EMBL" id="RBAH01000010">
    <property type="protein sequence ID" value="RKN83974.1"/>
    <property type="molecule type" value="Genomic_DNA"/>
</dbReference>
<accession>A0A3B0CGY9</accession>
<dbReference type="InterPro" id="IPR016181">
    <property type="entry name" value="Acyl_CoA_acyltransferase"/>
</dbReference>
<reference evidence="2 3" key="1">
    <citation type="journal article" date="2007" name="Int. J. Syst. Evol. Microbiol.">
        <title>Paenibacillus ginsengarvi sp. nov., isolated from soil from ginseng cultivation.</title>
        <authorList>
            <person name="Yoon M.H."/>
            <person name="Ten L.N."/>
            <person name="Im W.T."/>
        </authorList>
    </citation>
    <scope>NUCLEOTIDE SEQUENCE [LARGE SCALE GENOMIC DNA]</scope>
    <source>
        <strain evidence="2 3">KCTC 13059</strain>
    </source>
</reference>
<organism evidence="2 3">
    <name type="scientific">Paenibacillus ginsengarvi</name>
    <dbReference type="NCBI Taxonomy" id="400777"/>
    <lineage>
        <taxon>Bacteria</taxon>
        <taxon>Bacillati</taxon>
        <taxon>Bacillota</taxon>
        <taxon>Bacilli</taxon>
        <taxon>Bacillales</taxon>
        <taxon>Paenibacillaceae</taxon>
        <taxon>Paenibacillus</taxon>
    </lineage>
</organism>
<protein>
    <submittedName>
        <fullName evidence="2">GNAT family N-acetyltransferase</fullName>
    </submittedName>
</protein>
<dbReference type="SUPFAM" id="SSF55729">
    <property type="entry name" value="Acyl-CoA N-acyltransferases (Nat)"/>
    <property type="match status" value="1"/>
</dbReference>
<feature type="domain" description="N-acetyltransferase" evidence="1">
    <location>
        <begin position="5"/>
        <end position="170"/>
    </location>
</feature>
<comment type="caution">
    <text evidence="2">The sequence shown here is derived from an EMBL/GenBank/DDBJ whole genome shotgun (WGS) entry which is preliminary data.</text>
</comment>
<evidence type="ECO:0000313" key="2">
    <source>
        <dbReference type="EMBL" id="RKN83974.1"/>
    </source>
</evidence>
<dbReference type="Gene3D" id="3.40.630.30">
    <property type="match status" value="1"/>
</dbReference>